<dbReference type="PROSITE" id="PS00061">
    <property type="entry name" value="ADH_SHORT"/>
    <property type="match status" value="1"/>
</dbReference>
<name>A0ABP0PRP5_9DINO</name>
<evidence type="ECO:0000256" key="1">
    <source>
        <dbReference type="ARBA" id="ARBA00006484"/>
    </source>
</evidence>
<dbReference type="Gene3D" id="3.40.50.720">
    <property type="entry name" value="NAD(P)-binding Rossmann-like Domain"/>
    <property type="match status" value="1"/>
</dbReference>
<dbReference type="InterPro" id="IPR029063">
    <property type="entry name" value="SAM-dependent_MTases_sf"/>
</dbReference>
<dbReference type="InterPro" id="IPR036291">
    <property type="entry name" value="NAD(P)-bd_dom_sf"/>
</dbReference>
<evidence type="ECO:0000313" key="2">
    <source>
        <dbReference type="EMBL" id="CAK9078098.1"/>
    </source>
</evidence>
<dbReference type="Proteomes" id="UP001642464">
    <property type="component" value="Unassembled WGS sequence"/>
</dbReference>
<dbReference type="PRINTS" id="PR00080">
    <property type="entry name" value="SDRFAMILY"/>
</dbReference>
<comment type="similarity">
    <text evidence="1">Belongs to the short-chain dehydrogenases/reductases (SDR) family.</text>
</comment>
<dbReference type="Gene3D" id="3.40.50.150">
    <property type="entry name" value="Vaccinia Virus protein VP39"/>
    <property type="match status" value="1"/>
</dbReference>
<accession>A0ABP0PRP5</accession>
<dbReference type="CDD" id="cd05233">
    <property type="entry name" value="SDR_c"/>
    <property type="match status" value="1"/>
</dbReference>
<comment type="caution">
    <text evidence="2">The sequence shown here is derived from an EMBL/GenBank/DDBJ whole genome shotgun (WGS) entry which is preliminary data.</text>
</comment>
<keyword evidence="3" id="KW-1185">Reference proteome</keyword>
<dbReference type="Pfam" id="PF02353">
    <property type="entry name" value="CMAS"/>
    <property type="match status" value="1"/>
</dbReference>
<organism evidence="2 3">
    <name type="scientific">Durusdinium trenchii</name>
    <dbReference type="NCBI Taxonomy" id="1381693"/>
    <lineage>
        <taxon>Eukaryota</taxon>
        <taxon>Sar</taxon>
        <taxon>Alveolata</taxon>
        <taxon>Dinophyceae</taxon>
        <taxon>Suessiales</taxon>
        <taxon>Symbiodiniaceae</taxon>
        <taxon>Durusdinium</taxon>
    </lineage>
</organism>
<dbReference type="SUPFAM" id="SSF51735">
    <property type="entry name" value="NAD(P)-binding Rossmann-fold domains"/>
    <property type="match status" value="1"/>
</dbReference>
<sequence>MAASARVALVTGASKGIGQAIAIKLASEGWLSVINYHSDREGAEVTEKQIVDAGGECRIMPFDIADAKAVQSAVRTIRREIGTIDVLVNNAAYGFLKPLVRVRQEEAERSVAVNVLGLHYCTQAVVKSWSGGPSGSRIINITSAGAEKGFKDSSTYCASKASSIAFTKALAIELGWKGVTVNAVSPGCIETGALDRGGVDREFAISQTPLGRSGRPEEVAELVAFLASERVTHDSGRSRQMDAREVHYDQTVANFSALGSGDLHFVGYYENEDDTLVQSLENLNRLFGEQLAPNEGASILDIGCGTGGPAVSIGKKYGCRVTGVDLGATQIETAKQAAEQQGVADRVTFQLADGTNLPFETGTFDGVFLLGSASHVEDKAKLFAECARVTKENARLVLGDVVTAKSDWRSDRKLSLIRRVVDVFFDSPHLLTASEYERFISESGFNILDSKDMGPHVCRSAELWEQALTTDESRVIESLGKSQYKSMLRSVQIFGQAGAEGHFGAVVITAQKSQKS</sequence>
<dbReference type="InterPro" id="IPR020904">
    <property type="entry name" value="Sc_DH/Rdtase_CS"/>
</dbReference>
<dbReference type="InterPro" id="IPR002347">
    <property type="entry name" value="SDR_fam"/>
</dbReference>
<protein>
    <submittedName>
        <fullName evidence="2">3-oxoacyl-[acyl-carrier-protein] reductase (3-ketoacyl-acyl carrier protein reductase)</fullName>
    </submittedName>
</protein>
<dbReference type="EMBL" id="CAXAMM010038036">
    <property type="protein sequence ID" value="CAK9078098.1"/>
    <property type="molecule type" value="Genomic_DNA"/>
</dbReference>
<reference evidence="2 3" key="1">
    <citation type="submission" date="2024-02" db="EMBL/GenBank/DDBJ databases">
        <authorList>
            <person name="Chen Y."/>
            <person name="Shah S."/>
            <person name="Dougan E. K."/>
            <person name="Thang M."/>
            <person name="Chan C."/>
        </authorList>
    </citation>
    <scope>NUCLEOTIDE SEQUENCE [LARGE SCALE GENOMIC DNA]</scope>
</reference>
<dbReference type="PRINTS" id="PR00081">
    <property type="entry name" value="GDHRDH"/>
</dbReference>
<dbReference type="SUPFAM" id="SSF53335">
    <property type="entry name" value="S-adenosyl-L-methionine-dependent methyltransferases"/>
    <property type="match status" value="1"/>
</dbReference>
<dbReference type="CDD" id="cd02440">
    <property type="entry name" value="AdoMet_MTases"/>
    <property type="match status" value="1"/>
</dbReference>
<gene>
    <name evidence="2" type="ORF">SCF082_LOCUS37401</name>
</gene>
<evidence type="ECO:0000313" key="3">
    <source>
        <dbReference type="Proteomes" id="UP001642464"/>
    </source>
</evidence>
<proteinExistence type="inferred from homology"/>
<dbReference type="PANTHER" id="PTHR42760:SF40">
    <property type="entry name" value="3-OXOACYL-[ACYL-CARRIER-PROTEIN] REDUCTASE, CHLOROPLASTIC"/>
    <property type="match status" value="1"/>
</dbReference>
<dbReference type="Pfam" id="PF13561">
    <property type="entry name" value="adh_short_C2"/>
    <property type="match status" value="1"/>
</dbReference>
<dbReference type="PANTHER" id="PTHR42760">
    <property type="entry name" value="SHORT-CHAIN DEHYDROGENASES/REDUCTASES FAMILY MEMBER"/>
    <property type="match status" value="1"/>
</dbReference>